<feature type="domain" description="CN hydrolase" evidence="2">
    <location>
        <begin position="1"/>
        <end position="260"/>
    </location>
</feature>
<keyword evidence="4" id="KW-1185">Reference proteome</keyword>
<dbReference type="PANTHER" id="PTHR43674:SF2">
    <property type="entry name" value="BETA-UREIDOPROPIONASE"/>
    <property type="match status" value="1"/>
</dbReference>
<evidence type="ECO:0000256" key="1">
    <source>
        <dbReference type="ARBA" id="ARBA00022801"/>
    </source>
</evidence>
<comment type="caution">
    <text evidence="3">The sequence shown here is derived from an EMBL/GenBank/DDBJ whole genome shotgun (WGS) entry which is preliminary data.</text>
</comment>
<gene>
    <name evidence="3" type="ORF">ACFFJC_09995</name>
</gene>
<name>A0ABV6CV54_9SPHN</name>
<organism evidence="3 4">
    <name type="scientific">Novosphingobium soli</name>
    <dbReference type="NCBI Taxonomy" id="574956"/>
    <lineage>
        <taxon>Bacteria</taxon>
        <taxon>Pseudomonadati</taxon>
        <taxon>Pseudomonadota</taxon>
        <taxon>Alphaproteobacteria</taxon>
        <taxon>Sphingomonadales</taxon>
        <taxon>Sphingomonadaceae</taxon>
        <taxon>Novosphingobium</taxon>
    </lineage>
</organism>
<dbReference type="PANTHER" id="PTHR43674">
    <property type="entry name" value="NITRILASE C965.09-RELATED"/>
    <property type="match status" value="1"/>
</dbReference>
<dbReference type="PROSITE" id="PS50263">
    <property type="entry name" value="CN_HYDROLASE"/>
    <property type="match status" value="2"/>
</dbReference>
<reference evidence="3 4" key="1">
    <citation type="submission" date="2024-09" db="EMBL/GenBank/DDBJ databases">
        <authorList>
            <person name="Sun Q."/>
            <person name="Mori K."/>
        </authorList>
    </citation>
    <scope>NUCLEOTIDE SEQUENCE [LARGE SCALE GENOMIC DNA]</scope>
    <source>
        <strain evidence="3 4">CCM 7706</strain>
    </source>
</reference>
<evidence type="ECO:0000313" key="3">
    <source>
        <dbReference type="EMBL" id="MFC0204603.1"/>
    </source>
</evidence>
<keyword evidence="1 3" id="KW-0378">Hydrolase</keyword>
<dbReference type="InterPro" id="IPR036526">
    <property type="entry name" value="C-N_Hydrolase_sf"/>
</dbReference>
<feature type="domain" description="CN hydrolase" evidence="2">
    <location>
        <begin position="308"/>
        <end position="587"/>
    </location>
</feature>
<dbReference type="SUPFAM" id="SSF56317">
    <property type="entry name" value="Carbon-nitrogen hydrolase"/>
    <property type="match status" value="2"/>
</dbReference>
<dbReference type="EMBL" id="JBHLWK010000012">
    <property type="protein sequence ID" value="MFC0204603.1"/>
    <property type="molecule type" value="Genomic_DNA"/>
</dbReference>
<dbReference type="Pfam" id="PF00795">
    <property type="entry name" value="CN_hydrolase"/>
    <property type="match status" value="2"/>
</dbReference>
<protein>
    <submittedName>
        <fullName evidence="3">Nitrilase-related carbon-nitrogen hydrolase</fullName>
    </submittedName>
</protein>
<dbReference type="GO" id="GO:0016787">
    <property type="term" value="F:hydrolase activity"/>
    <property type="evidence" value="ECO:0007669"/>
    <property type="project" value="UniProtKB-KW"/>
</dbReference>
<dbReference type="RefSeq" id="WP_379487361.1">
    <property type="nucleotide sequence ID" value="NZ_JBHLWK010000012.1"/>
</dbReference>
<dbReference type="Proteomes" id="UP001589798">
    <property type="component" value="Unassembled WGS sequence"/>
</dbReference>
<proteinExistence type="predicted"/>
<dbReference type="InterPro" id="IPR050345">
    <property type="entry name" value="Aliph_Amidase/BUP"/>
</dbReference>
<accession>A0ABV6CV54</accession>
<dbReference type="Gene3D" id="3.60.110.10">
    <property type="entry name" value="Carbon-nitrogen hydrolase"/>
    <property type="match status" value="2"/>
</dbReference>
<evidence type="ECO:0000259" key="2">
    <source>
        <dbReference type="PROSITE" id="PS50263"/>
    </source>
</evidence>
<evidence type="ECO:0000313" key="4">
    <source>
        <dbReference type="Proteomes" id="UP001589798"/>
    </source>
</evidence>
<dbReference type="InterPro" id="IPR003010">
    <property type="entry name" value="C-N_Hydrolase"/>
</dbReference>
<sequence>MLILSQEAWSAGDPARLSQIAGAAVIEARRRSASADEWILLLLPHSAVVWPEAEALSALSAAAARHAIHLAGSLVVEPAAGGAVATLGFVFGPDGGLLLRTGKIAPDLIEGFGDTQALPASEAAFPVARLPFVQVGMLVGEDILFSHYARALVFNGAELILNPTAEAADPLTPARRMSRWGRATDAAGYVASASPSTVEIDGIALNVPTSTALYNWEREVVSAIGDESFVFVDIDVEMMRRKRATPQGSMPAIVRADVYARGYRAWAAEAGELPRPDSRTAWLAEAGRRLDAEAARAGPMLASYEEQYDICVIQSVPRLIPLGVNNSREIIMRNLAESLALADSRANVPSVRLVVFPEFWLTGPGGIGGIQRTVQDMEKLAISHGDEVFEEIGRFARRNKVYVAFQNFEVHEKLPGRVFNSAFLIDDAGALVHTYRKNQCADVWGFLPDTTPGSIMDEFVDLFGYESLFPVADTPIGKIANMICFDNMSPEVAFALRHFGAEVICHSSSEPHGAEGRSPWDNARRLRAFENTAYMISAIDGGEHVAEDSDLLTFFRRGHTKVINYDGTVQGVVDGPGPVVLRAHVDLTGLRRARANPRVNIKLWSDFAAYAGAYSGDIGFPSNLWAAEPYKNPYLGAKELRRVIAEYMDRGIYVEPASEIGADRYRTSDQV</sequence>